<dbReference type="AlphaFoldDB" id="A0A851GHM0"/>
<evidence type="ECO:0000256" key="2">
    <source>
        <dbReference type="ARBA" id="ARBA00022723"/>
    </source>
</evidence>
<dbReference type="InterPro" id="IPR016024">
    <property type="entry name" value="ARM-type_fold"/>
</dbReference>
<feature type="domain" description="Cytochrome c" evidence="7">
    <location>
        <begin position="934"/>
        <end position="1029"/>
    </location>
</feature>
<dbReference type="EMBL" id="JACBAZ010000001">
    <property type="protein sequence ID" value="NWK54627.1"/>
    <property type="molecule type" value="Genomic_DNA"/>
</dbReference>
<dbReference type="InterPro" id="IPR011989">
    <property type="entry name" value="ARM-like"/>
</dbReference>
<dbReference type="InterPro" id="IPR036909">
    <property type="entry name" value="Cyt_c-like_dom_sf"/>
</dbReference>
<dbReference type="SUPFAM" id="SSF46626">
    <property type="entry name" value="Cytochrome c"/>
    <property type="match status" value="1"/>
</dbReference>
<dbReference type="Proteomes" id="UP000557872">
    <property type="component" value="Unassembled WGS sequence"/>
</dbReference>
<feature type="region of interest" description="Disordered" evidence="5">
    <location>
        <begin position="361"/>
        <end position="394"/>
    </location>
</feature>
<protein>
    <submittedName>
        <fullName evidence="8">HEAT repeat domain-containing protein</fullName>
    </submittedName>
</protein>
<keyword evidence="2 4" id="KW-0479">Metal-binding</keyword>
<dbReference type="InterPro" id="IPR036514">
    <property type="entry name" value="SGNH_hydro_sf"/>
</dbReference>
<evidence type="ECO:0000256" key="1">
    <source>
        <dbReference type="ARBA" id="ARBA00022617"/>
    </source>
</evidence>
<organism evidence="8 9">
    <name type="scientific">Oceaniferula marina</name>
    <dbReference type="NCBI Taxonomy" id="2748318"/>
    <lineage>
        <taxon>Bacteria</taxon>
        <taxon>Pseudomonadati</taxon>
        <taxon>Verrucomicrobiota</taxon>
        <taxon>Verrucomicrobiia</taxon>
        <taxon>Verrucomicrobiales</taxon>
        <taxon>Verrucomicrobiaceae</taxon>
        <taxon>Oceaniferula</taxon>
    </lineage>
</organism>
<comment type="caution">
    <text evidence="8">The sequence shown here is derived from an EMBL/GenBank/DDBJ whole genome shotgun (WGS) entry which is preliminary data.</text>
</comment>
<dbReference type="InterPro" id="IPR055557">
    <property type="entry name" value="DUF7133"/>
</dbReference>
<dbReference type="GO" id="GO:0016788">
    <property type="term" value="F:hydrolase activity, acting on ester bonds"/>
    <property type="evidence" value="ECO:0007669"/>
    <property type="project" value="UniProtKB-ARBA"/>
</dbReference>
<dbReference type="PANTHER" id="PTHR33546:SF1">
    <property type="entry name" value="LARGE, MULTIFUNCTIONAL SECRETED PROTEIN"/>
    <property type="match status" value="1"/>
</dbReference>
<keyword evidence="9" id="KW-1185">Reference proteome</keyword>
<feature type="compositionally biased region" description="Basic and acidic residues" evidence="5">
    <location>
        <begin position="361"/>
        <end position="370"/>
    </location>
</feature>
<dbReference type="InterPro" id="IPR001202">
    <property type="entry name" value="WW_dom"/>
</dbReference>
<dbReference type="InterPro" id="IPR011042">
    <property type="entry name" value="6-blade_b-propeller_TolB-like"/>
</dbReference>
<dbReference type="Pfam" id="PF00034">
    <property type="entry name" value="Cytochrom_C"/>
    <property type="match status" value="1"/>
</dbReference>
<feature type="domain" description="WW" evidence="6">
    <location>
        <begin position="582"/>
        <end position="615"/>
    </location>
</feature>
<sequence length="1067" mass="118944">MNVPKDISVDTPGEYKPSKYSFNAFKKGLKPSDFVLSPATPSKKTEAKTESNNIRIKQNEHITLLGSGLGSRMNHFGHFETDLQLRFPNNKLIIRNLCDEGNTPGFRPHPGRPSPWAFPGAEKFQTELKKGSGSQGRFESPDQWLTRLKTDTIIAFFGFNSSFNGPAGLDSFREELDGFIKHTLAQKYNGKERPQLVLVSPTAVQDLSSTHGTPDGKSINANLKLYTEAMQEVATANKIPFVDVFSPSLAIFSRSTKPLTVDGALLNDRAYRWLAQRLSTSLFGKTHTDTTHKALVHDAVMEKNWCWMKDYKIANGVHVYGRRYKPFGPQNYPDELIKTREMTKLRDHAIWRALEGKKSDLAKADAKTHPLPEVPSNYKPSNKNGSPEYLPGSKSETKIEVADGYKIELFASEREFTDLANPVQISFDNKGRLWVATMPSYPHYKIGDPKPSDKLIIFEDTNGDGKADKQTTFADDLHIPIGFEITDHGVYVSQSDSLVLLKDTDGDDRYDTKEIVLSGFDDHDTHHAISAFCADPSGAIVMGEGVFLHSNVETIYGPQRGTNGGFFRYSPQRKKLIRYAQYSIPNPWGIAYDSYGQDFFIHTSGPSASWMLPGTVKPRYGVNLKAPDVLTSNKVRPTSGLEIVSSSHFPDNVQGDILINNNIGYLGAKQHQVVENGTGFSTKYRQDLFKSADKNFRPVDLEFAPDGSLYIADWHNALIGHMQHNARDPFRDHAHGRIYRLTYPSRPLVKPASVDGASISTLLDNLTLPEYRTRYRTRRELRGRDADDVLPALKAWAAAQTNERHKLEALWVSWGLNQVDEALLKQLLKSQDHKIRSAAVRVLRFNEHLIEDQASLLMVAANDDHGRVRLEAIAAASWIGKEQGLPIVEAAGNKAVDKYIKQSLTTSKAHLQGESSASEKKHVVKTHLKGKAKQLYLKGAEIYEREGHCGTCHQADGKGLPASGFPPLSKTKWAIGSEDRLIKLTLKGLHGPIEVLGKPYPGQVPMTPFEGMLNDEEIASVLTYVRNSFGNKASAITPQKVQAIRAEVKGKQGFYNPDELLKEHPHQ</sequence>
<dbReference type="PANTHER" id="PTHR33546">
    <property type="entry name" value="LARGE, MULTIFUNCTIONAL SECRETED PROTEIN-RELATED"/>
    <property type="match status" value="1"/>
</dbReference>
<evidence type="ECO:0000313" key="9">
    <source>
        <dbReference type="Proteomes" id="UP000557872"/>
    </source>
</evidence>
<proteinExistence type="predicted"/>
<dbReference type="Pfam" id="PF23500">
    <property type="entry name" value="DUF7133"/>
    <property type="match status" value="2"/>
</dbReference>
<dbReference type="InterPro" id="IPR013428">
    <property type="entry name" value="Membrane-bound_put_N"/>
</dbReference>
<dbReference type="GO" id="GO:0020037">
    <property type="term" value="F:heme binding"/>
    <property type="evidence" value="ECO:0007669"/>
    <property type="project" value="InterPro"/>
</dbReference>
<evidence type="ECO:0000259" key="7">
    <source>
        <dbReference type="PROSITE" id="PS51007"/>
    </source>
</evidence>
<dbReference type="SUPFAM" id="SSF63829">
    <property type="entry name" value="Calcium-dependent phosphotriesterase"/>
    <property type="match status" value="1"/>
</dbReference>
<keyword evidence="1 4" id="KW-0349">Heme</keyword>
<dbReference type="CDD" id="cd01834">
    <property type="entry name" value="SGNH_hydrolase_like_2"/>
    <property type="match status" value="1"/>
</dbReference>
<dbReference type="SUPFAM" id="SSF48371">
    <property type="entry name" value="ARM repeat"/>
    <property type="match status" value="1"/>
</dbReference>
<evidence type="ECO:0000256" key="4">
    <source>
        <dbReference type="PROSITE-ProRule" id="PRU00433"/>
    </source>
</evidence>
<dbReference type="NCBIfam" id="TIGR02604">
    <property type="entry name" value="Piru_Ver_Nterm"/>
    <property type="match status" value="1"/>
</dbReference>
<dbReference type="Pfam" id="PF13646">
    <property type="entry name" value="HEAT_2"/>
    <property type="match status" value="1"/>
</dbReference>
<gene>
    <name evidence="8" type="ORF">HW115_03330</name>
</gene>
<dbReference type="InterPro" id="IPR009056">
    <property type="entry name" value="Cyt_c-like_dom"/>
</dbReference>
<dbReference type="SUPFAM" id="SSF52266">
    <property type="entry name" value="SGNH hydrolase"/>
    <property type="match status" value="1"/>
</dbReference>
<name>A0A851GHM0_9BACT</name>
<dbReference type="GO" id="GO:0009055">
    <property type="term" value="F:electron transfer activity"/>
    <property type="evidence" value="ECO:0007669"/>
    <property type="project" value="InterPro"/>
</dbReference>
<evidence type="ECO:0000313" key="8">
    <source>
        <dbReference type="EMBL" id="NWK54627.1"/>
    </source>
</evidence>
<dbReference type="PROSITE" id="PS51007">
    <property type="entry name" value="CYTC"/>
    <property type="match status" value="1"/>
</dbReference>
<evidence type="ECO:0000256" key="5">
    <source>
        <dbReference type="SAM" id="MobiDB-lite"/>
    </source>
</evidence>
<dbReference type="Gene3D" id="2.120.10.30">
    <property type="entry name" value="TolB, C-terminal domain"/>
    <property type="match status" value="1"/>
</dbReference>
<dbReference type="Gene3D" id="1.25.10.10">
    <property type="entry name" value="Leucine-rich Repeat Variant"/>
    <property type="match status" value="1"/>
</dbReference>
<dbReference type="Gene3D" id="3.40.50.1110">
    <property type="entry name" value="SGNH hydrolase"/>
    <property type="match status" value="1"/>
</dbReference>
<evidence type="ECO:0000259" key="6">
    <source>
        <dbReference type="PROSITE" id="PS50020"/>
    </source>
</evidence>
<evidence type="ECO:0000256" key="3">
    <source>
        <dbReference type="ARBA" id="ARBA00023004"/>
    </source>
</evidence>
<dbReference type="PROSITE" id="PS50020">
    <property type="entry name" value="WW_DOMAIN_2"/>
    <property type="match status" value="1"/>
</dbReference>
<dbReference type="Gene3D" id="1.10.760.10">
    <property type="entry name" value="Cytochrome c-like domain"/>
    <property type="match status" value="1"/>
</dbReference>
<keyword evidence="3 4" id="KW-0408">Iron</keyword>
<dbReference type="GO" id="GO:0046872">
    <property type="term" value="F:metal ion binding"/>
    <property type="evidence" value="ECO:0007669"/>
    <property type="project" value="UniProtKB-KW"/>
</dbReference>
<accession>A0A851GHM0</accession>
<reference evidence="8 9" key="1">
    <citation type="submission" date="2020-07" db="EMBL/GenBank/DDBJ databases">
        <title>Roseicoccus Jingziensis gen. nov., sp. nov., isolated from coastal seawater.</title>
        <authorList>
            <person name="Feng X."/>
        </authorList>
    </citation>
    <scope>NUCLEOTIDE SEQUENCE [LARGE SCALE GENOMIC DNA]</scope>
    <source>
        <strain evidence="8 9">N1E253</strain>
    </source>
</reference>